<proteinExistence type="predicted"/>
<dbReference type="STRING" id="42253.NITMOv2_0117"/>
<evidence type="ECO:0000313" key="4">
    <source>
        <dbReference type="Proteomes" id="UP000069205"/>
    </source>
</evidence>
<dbReference type="KEGG" id="nmv:NITMOv2_4665"/>
<dbReference type="RefSeq" id="WP_053378030.1">
    <property type="nucleotide sequence ID" value="NZ_CP011801.1"/>
</dbReference>
<dbReference type="EMBL" id="CP011801">
    <property type="protein sequence ID" value="ALA61036.1"/>
    <property type="molecule type" value="Genomic_DNA"/>
</dbReference>
<dbReference type="KEGG" id="nmv:NITMOv2_0117"/>
<organism evidence="2 4">
    <name type="scientific">Nitrospira moscoviensis</name>
    <dbReference type="NCBI Taxonomy" id="42253"/>
    <lineage>
        <taxon>Bacteria</taxon>
        <taxon>Pseudomonadati</taxon>
        <taxon>Nitrospirota</taxon>
        <taxon>Nitrospiria</taxon>
        <taxon>Nitrospirales</taxon>
        <taxon>Nitrospiraceae</taxon>
        <taxon>Nitrospira</taxon>
    </lineage>
</organism>
<name>A0A0K2G7H6_NITMO</name>
<reference evidence="2 4" key="1">
    <citation type="journal article" date="2015" name="Proc. Natl. Acad. Sci. U.S.A.">
        <title>Expanded metabolic versatility of ubiquitous nitrite-oxidizing bacteria from the genus Nitrospira.</title>
        <authorList>
            <person name="Koch H."/>
            <person name="Lucker S."/>
            <person name="Albertsen M."/>
            <person name="Kitzinger K."/>
            <person name="Herbold C."/>
            <person name="Spieck E."/>
            <person name="Nielsen P.H."/>
            <person name="Wagner M."/>
            <person name="Daims H."/>
        </authorList>
    </citation>
    <scope>NUCLEOTIDE SEQUENCE [LARGE SCALE GENOMIC DNA]</scope>
    <source>
        <strain evidence="2 4">NSP M-1</strain>
    </source>
</reference>
<accession>A0A0K2G7H6</accession>
<feature type="domain" description="TniQ" evidence="1">
    <location>
        <begin position="11"/>
        <end position="164"/>
    </location>
</feature>
<gene>
    <name evidence="2" type="ORF">NITMOv2_0117</name>
    <name evidence="3" type="ORF">NITMOv2_4665</name>
</gene>
<dbReference type="PATRIC" id="fig|42253.5.peg.116"/>
<evidence type="ECO:0000313" key="3">
    <source>
        <dbReference type="EMBL" id="ALA61036.1"/>
    </source>
</evidence>
<dbReference type="AlphaFoldDB" id="A0A0K2G7H6"/>
<dbReference type="InterPro" id="IPR009492">
    <property type="entry name" value="TniQ"/>
</dbReference>
<dbReference type="EMBL" id="CP011801">
    <property type="protein sequence ID" value="ALA56557.1"/>
    <property type="molecule type" value="Genomic_DNA"/>
</dbReference>
<dbReference type="Proteomes" id="UP000069205">
    <property type="component" value="Chromosome"/>
</dbReference>
<dbReference type="OrthoDB" id="470139at2"/>
<protein>
    <recommendedName>
        <fullName evidence="1">TniQ domain-containing protein</fullName>
    </recommendedName>
</protein>
<keyword evidence="4" id="KW-1185">Reference proteome</keyword>
<sequence length="378" mass="42940">MVEQKMNHCLPHGYPEELLYSICCRFAERLRQPSVVCFKTLLGTSSGPVRWDLPRNLSTFGRELPPWHPLTIRRLISEHTLLNFYRHFVDADMLTHFRTFVYEGASLPCDGLFAWLTGHFVASAYLKYCWACVQEDRKMYGETYWHRAHQIPGVQTCATHQAFLATSTIVNFGKSYSQLAPRSAEQAVQEVALTLVDKHKPKDVRCHELALLADELLHTHGSDVMPLEQLKLYTARLAEQQLRLPWSTPKHLKEYFKKVTWIGPGGIRSDNPYCGLLDMLAAYGPDTPLKVAWLSFKEIGVMPEHPGPPPENNQGFFPDHLFTRQPAETPRRHDCAHHMSLDAILAEVKALAIRVAAIKQESLDDCAVASPVFGRDTL</sequence>
<evidence type="ECO:0000259" key="1">
    <source>
        <dbReference type="Pfam" id="PF06527"/>
    </source>
</evidence>
<evidence type="ECO:0000313" key="2">
    <source>
        <dbReference type="EMBL" id="ALA56557.1"/>
    </source>
</evidence>
<dbReference type="Pfam" id="PF06527">
    <property type="entry name" value="TniQ"/>
    <property type="match status" value="1"/>
</dbReference>